<reference evidence="2 3" key="1">
    <citation type="journal article" date="2021" name="Nat. Commun.">
        <title>Genetic determinants of endophytism in the Arabidopsis root mycobiome.</title>
        <authorList>
            <person name="Mesny F."/>
            <person name="Miyauchi S."/>
            <person name="Thiergart T."/>
            <person name="Pickel B."/>
            <person name="Atanasova L."/>
            <person name="Karlsson M."/>
            <person name="Huettel B."/>
            <person name="Barry K.W."/>
            <person name="Haridas S."/>
            <person name="Chen C."/>
            <person name="Bauer D."/>
            <person name="Andreopoulos W."/>
            <person name="Pangilinan J."/>
            <person name="LaButti K."/>
            <person name="Riley R."/>
            <person name="Lipzen A."/>
            <person name="Clum A."/>
            <person name="Drula E."/>
            <person name="Henrissat B."/>
            <person name="Kohler A."/>
            <person name="Grigoriev I.V."/>
            <person name="Martin F.M."/>
            <person name="Hacquard S."/>
        </authorList>
    </citation>
    <scope>NUCLEOTIDE SEQUENCE [LARGE SCALE GENOMIC DNA]</scope>
    <source>
        <strain evidence="2 3">MPI-CAGE-CH-0241</strain>
    </source>
</reference>
<keyword evidence="3" id="KW-1185">Reference proteome</keyword>
<organism evidence="2 3">
    <name type="scientific">Thelonectria olida</name>
    <dbReference type="NCBI Taxonomy" id="1576542"/>
    <lineage>
        <taxon>Eukaryota</taxon>
        <taxon>Fungi</taxon>
        <taxon>Dikarya</taxon>
        <taxon>Ascomycota</taxon>
        <taxon>Pezizomycotina</taxon>
        <taxon>Sordariomycetes</taxon>
        <taxon>Hypocreomycetidae</taxon>
        <taxon>Hypocreales</taxon>
        <taxon>Nectriaceae</taxon>
        <taxon>Thelonectria</taxon>
    </lineage>
</organism>
<comment type="caution">
    <text evidence="2">The sequence shown here is derived from an EMBL/GenBank/DDBJ whole genome shotgun (WGS) entry which is preliminary data.</text>
</comment>
<sequence>MLFCFFFLLSRRNCWGRCALQTKCLLLRCSATQKTLAYMAKKKKAKIVKRRSGSKSSSAQRLARTSHTCVLQLFG</sequence>
<dbReference type="EMBL" id="JAGPYM010000009">
    <property type="protein sequence ID" value="KAH6890380.1"/>
    <property type="molecule type" value="Genomic_DNA"/>
</dbReference>
<dbReference type="Proteomes" id="UP000777438">
    <property type="component" value="Unassembled WGS sequence"/>
</dbReference>
<proteinExistence type="predicted"/>
<name>A0A9P9APX0_9HYPO</name>
<evidence type="ECO:0008006" key="4">
    <source>
        <dbReference type="Google" id="ProtNLM"/>
    </source>
</evidence>
<keyword evidence="1" id="KW-0732">Signal</keyword>
<feature type="chain" id="PRO_5040388660" description="Secreted protein" evidence="1">
    <location>
        <begin position="17"/>
        <end position="75"/>
    </location>
</feature>
<gene>
    <name evidence="2" type="ORF">B0T10DRAFT_317412</name>
</gene>
<evidence type="ECO:0000256" key="1">
    <source>
        <dbReference type="SAM" id="SignalP"/>
    </source>
</evidence>
<protein>
    <recommendedName>
        <fullName evidence="4">Secreted protein</fullName>
    </recommendedName>
</protein>
<accession>A0A9P9APX0</accession>
<dbReference type="AlphaFoldDB" id="A0A9P9APX0"/>
<evidence type="ECO:0000313" key="3">
    <source>
        <dbReference type="Proteomes" id="UP000777438"/>
    </source>
</evidence>
<feature type="signal peptide" evidence="1">
    <location>
        <begin position="1"/>
        <end position="16"/>
    </location>
</feature>
<evidence type="ECO:0000313" key="2">
    <source>
        <dbReference type="EMBL" id="KAH6890380.1"/>
    </source>
</evidence>